<feature type="region of interest" description="Disordered" evidence="1">
    <location>
        <begin position="156"/>
        <end position="197"/>
    </location>
</feature>
<evidence type="ECO:0000256" key="1">
    <source>
        <dbReference type="SAM" id="MobiDB-lite"/>
    </source>
</evidence>
<dbReference type="FunFam" id="2.60.40.150:FF:000371">
    <property type="entry name" value="E3 ubiquitin-protein ligase"/>
    <property type="match status" value="1"/>
</dbReference>
<reference evidence="3 4" key="1">
    <citation type="submission" date="2022-05" db="EMBL/GenBank/DDBJ databases">
        <title>Chromosome-level reference genomes for two strains of Caenorhabditis briggsae: an improved platform for comparative genomics.</title>
        <authorList>
            <person name="Stevens L."/>
            <person name="Andersen E.C."/>
        </authorList>
    </citation>
    <scope>NUCLEOTIDE SEQUENCE [LARGE SCALE GENOMIC DNA]</scope>
    <source>
        <strain evidence="3">QX1410_ONT</strain>
        <tissue evidence="3">Whole-organism</tissue>
    </source>
</reference>
<dbReference type="SMART" id="SM00239">
    <property type="entry name" value="C2"/>
    <property type="match status" value="1"/>
</dbReference>
<dbReference type="InterPro" id="IPR000008">
    <property type="entry name" value="C2_dom"/>
</dbReference>
<dbReference type="SUPFAM" id="SSF49562">
    <property type="entry name" value="C2 domain (Calcium/lipid-binding domain, CaLB)"/>
    <property type="match status" value="1"/>
</dbReference>
<feature type="domain" description="C2" evidence="2">
    <location>
        <begin position="11"/>
        <end position="124"/>
    </location>
</feature>
<evidence type="ECO:0000259" key="2">
    <source>
        <dbReference type="PROSITE" id="PS50004"/>
    </source>
</evidence>
<dbReference type="Proteomes" id="UP000827892">
    <property type="component" value="Chromosome I"/>
</dbReference>
<name>A0AAE9DRY1_CAEBR</name>
<feature type="region of interest" description="Disordered" evidence="1">
    <location>
        <begin position="1"/>
        <end position="29"/>
    </location>
</feature>
<dbReference type="AlphaFoldDB" id="A0AAE9DRY1"/>
<evidence type="ECO:0000313" key="4">
    <source>
        <dbReference type="Proteomes" id="UP000827892"/>
    </source>
</evidence>
<evidence type="ECO:0000313" key="3">
    <source>
        <dbReference type="EMBL" id="ULU09446.1"/>
    </source>
</evidence>
<dbReference type="PROSITE" id="PS50004">
    <property type="entry name" value="C2"/>
    <property type="match status" value="1"/>
</dbReference>
<dbReference type="Gene3D" id="2.60.40.150">
    <property type="entry name" value="C2 domain"/>
    <property type="match status" value="1"/>
</dbReference>
<sequence length="209" mass="22073">MARNEPSQQPSSSGSNGTSSSTSNGSAKPSKITVKIVNASFTKPCDCYVEIMSDAPSAAPKKTAVKKKTSAPEWNESVNVHANNESTLTFRVFQKAKLFEDTCQGMAKVKLTSVPRNDNGEFKTDVMNVNLLGKDSSKVGTINLIFTGYAERKRRSAGGQRTVDAAAAAGSEASTSNGVAPPRTASGRRPATAKRDTLTVPAVRINFGV</sequence>
<dbReference type="EMBL" id="CP090891">
    <property type="protein sequence ID" value="ULU09446.1"/>
    <property type="molecule type" value="Genomic_DNA"/>
</dbReference>
<gene>
    <name evidence="3" type="ORF">L3Y34_014088</name>
</gene>
<organism evidence="3 4">
    <name type="scientific">Caenorhabditis briggsae</name>
    <dbReference type="NCBI Taxonomy" id="6238"/>
    <lineage>
        <taxon>Eukaryota</taxon>
        <taxon>Metazoa</taxon>
        <taxon>Ecdysozoa</taxon>
        <taxon>Nematoda</taxon>
        <taxon>Chromadorea</taxon>
        <taxon>Rhabditida</taxon>
        <taxon>Rhabditina</taxon>
        <taxon>Rhabditomorpha</taxon>
        <taxon>Rhabditoidea</taxon>
        <taxon>Rhabditidae</taxon>
        <taxon>Peloderinae</taxon>
        <taxon>Caenorhabditis</taxon>
    </lineage>
</organism>
<accession>A0AAE9DRY1</accession>
<feature type="compositionally biased region" description="Low complexity" evidence="1">
    <location>
        <begin position="1"/>
        <end position="26"/>
    </location>
</feature>
<protein>
    <recommendedName>
        <fullName evidence="2">C2 domain-containing protein</fullName>
    </recommendedName>
</protein>
<proteinExistence type="predicted"/>
<dbReference type="Pfam" id="PF00168">
    <property type="entry name" value="C2"/>
    <property type="match status" value="1"/>
</dbReference>
<dbReference type="InterPro" id="IPR035892">
    <property type="entry name" value="C2_domain_sf"/>
</dbReference>